<dbReference type="STRING" id="517418.Ctha_2032"/>
<dbReference type="HOGENOM" id="CLU_2567643_0_0_10"/>
<reference evidence="1 2" key="1">
    <citation type="submission" date="2008-06" db="EMBL/GenBank/DDBJ databases">
        <title>Complete sequence of Chloroherpeton thalassium ATCC 35110.</title>
        <authorList>
            <consortium name="US DOE Joint Genome Institute"/>
            <person name="Lucas S."/>
            <person name="Copeland A."/>
            <person name="Lapidus A."/>
            <person name="Glavina del Rio T."/>
            <person name="Dalin E."/>
            <person name="Tice H."/>
            <person name="Bruce D."/>
            <person name="Goodwin L."/>
            <person name="Pitluck S."/>
            <person name="Schmutz J."/>
            <person name="Larimer F."/>
            <person name="Land M."/>
            <person name="Hauser L."/>
            <person name="Kyrpides N."/>
            <person name="Mikhailova N."/>
            <person name="Liu Z."/>
            <person name="Li T."/>
            <person name="Zhao F."/>
            <person name="Overmann J."/>
            <person name="Bryant D.A."/>
            <person name="Richardson P."/>
        </authorList>
    </citation>
    <scope>NUCLEOTIDE SEQUENCE [LARGE SCALE GENOMIC DNA]</scope>
    <source>
        <strain evidence="2">ATCC 35110 / GB-78</strain>
    </source>
</reference>
<protein>
    <submittedName>
        <fullName evidence="1">Uncharacterized protein</fullName>
    </submittedName>
</protein>
<dbReference type="KEGG" id="cts:Ctha_2032"/>
<keyword evidence="2" id="KW-1185">Reference proteome</keyword>
<sequence length="81" mass="9079">MLGFGTELRYIDTFPIRTGVRVGGRDGFAWSFGLGLDYNNFTLETSMYDASWLATSSSTKSLAFGLNMRFRFVPVPLIEVL</sequence>
<organism evidence="1 2">
    <name type="scientific">Chloroherpeton thalassium (strain ATCC 35110 / GB-78)</name>
    <dbReference type="NCBI Taxonomy" id="517418"/>
    <lineage>
        <taxon>Bacteria</taxon>
        <taxon>Pseudomonadati</taxon>
        <taxon>Chlorobiota</taxon>
        <taxon>Chlorobiia</taxon>
        <taxon>Chlorobiales</taxon>
        <taxon>Chloroherpetonaceae</taxon>
        <taxon>Chloroherpeton</taxon>
    </lineage>
</organism>
<evidence type="ECO:0000313" key="1">
    <source>
        <dbReference type="EMBL" id="ACF14484.1"/>
    </source>
</evidence>
<dbReference type="RefSeq" id="WP_012500567.1">
    <property type="nucleotide sequence ID" value="NC_011026.1"/>
</dbReference>
<dbReference type="AlphaFoldDB" id="B3QUY3"/>
<evidence type="ECO:0000313" key="2">
    <source>
        <dbReference type="Proteomes" id="UP000001208"/>
    </source>
</evidence>
<accession>B3QUY3</accession>
<gene>
    <name evidence="1" type="ordered locus">Ctha_2032</name>
</gene>
<proteinExistence type="predicted"/>
<dbReference type="Proteomes" id="UP000001208">
    <property type="component" value="Chromosome"/>
</dbReference>
<name>B3QUY3_CHLT3</name>
<dbReference type="EMBL" id="CP001100">
    <property type="protein sequence ID" value="ACF14484.1"/>
    <property type="molecule type" value="Genomic_DNA"/>
</dbReference>